<comment type="caution">
    <text evidence="8">The sequence shown here is derived from an EMBL/GenBank/DDBJ whole genome shotgun (WGS) entry which is preliminary data.</text>
</comment>
<evidence type="ECO:0000256" key="5">
    <source>
        <dbReference type="ARBA" id="ARBA00022989"/>
    </source>
</evidence>
<dbReference type="OrthoDB" id="5573330at2"/>
<keyword evidence="4 7" id="KW-0812">Transmembrane</keyword>
<dbReference type="AlphaFoldDB" id="A0A0J7JFG6"/>
<keyword evidence="9" id="KW-1185">Reference proteome</keyword>
<dbReference type="PATRIC" id="fig|1658765.3.peg.3157"/>
<evidence type="ECO:0000256" key="6">
    <source>
        <dbReference type="ARBA" id="ARBA00023136"/>
    </source>
</evidence>
<dbReference type="STRING" id="1658765.Msub_13127"/>
<evidence type="ECO:0000256" key="3">
    <source>
        <dbReference type="ARBA" id="ARBA00022475"/>
    </source>
</evidence>
<protein>
    <submittedName>
        <fullName evidence="8">Putative membrane protein YjfL, UPF0719 family</fullName>
    </submittedName>
</protein>
<dbReference type="PANTHER" id="PTHR40043">
    <property type="entry name" value="UPF0719 INNER MEMBRANE PROTEIN YJFL"/>
    <property type="match status" value="1"/>
</dbReference>
<feature type="transmembrane region" description="Helical" evidence="7">
    <location>
        <begin position="16"/>
        <end position="34"/>
    </location>
</feature>
<keyword evidence="5 7" id="KW-1133">Transmembrane helix</keyword>
<organism evidence="8 9">
    <name type="scientific">Marinobacter subterrani</name>
    <dbReference type="NCBI Taxonomy" id="1658765"/>
    <lineage>
        <taxon>Bacteria</taxon>
        <taxon>Pseudomonadati</taxon>
        <taxon>Pseudomonadota</taxon>
        <taxon>Gammaproteobacteria</taxon>
        <taxon>Pseudomonadales</taxon>
        <taxon>Marinobacteraceae</taxon>
        <taxon>Marinobacter</taxon>
    </lineage>
</organism>
<comment type="similarity">
    <text evidence="2">Belongs to the UPF0719 family.</text>
</comment>
<evidence type="ECO:0000256" key="1">
    <source>
        <dbReference type="ARBA" id="ARBA00004651"/>
    </source>
</evidence>
<name>A0A0J7JFG6_9GAMM</name>
<sequence length="139" mass="14871">MEENLLHPSLSGLDDFALAFGTSLVLLLIFKWLYPLITPHREWQLVREKKNIAAAIALTGSIVGFSVALSGAATYSASYYDFLIWGAIALIAQILAYLIVWLVIPGLSTRIVNQETSAGILAGGTAVAVGLLNAACMSY</sequence>
<proteinExistence type="inferred from homology"/>
<evidence type="ECO:0000313" key="9">
    <source>
        <dbReference type="Proteomes" id="UP000036102"/>
    </source>
</evidence>
<dbReference type="Proteomes" id="UP000036102">
    <property type="component" value="Unassembled WGS sequence"/>
</dbReference>
<keyword evidence="6 7" id="KW-0472">Membrane</keyword>
<dbReference type="GO" id="GO:0005886">
    <property type="term" value="C:plasma membrane"/>
    <property type="evidence" value="ECO:0007669"/>
    <property type="project" value="UniProtKB-SubCell"/>
</dbReference>
<comment type="subcellular location">
    <subcellularLocation>
        <location evidence="1">Cell membrane</location>
        <topology evidence="1">Multi-pass membrane protein</topology>
    </subcellularLocation>
</comment>
<evidence type="ECO:0000256" key="7">
    <source>
        <dbReference type="SAM" id="Phobius"/>
    </source>
</evidence>
<dbReference type="Pfam" id="PF03994">
    <property type="entry name" value="DUF350"/>
    <property type="match status" value="1"/>
</dbReference>
<reference evidence="8 9" key="1">
    <citation type="submission" date="2015-06" db="EMBL/GenBank/DDBJ databases">
        <title>Marinobacter subterrani, a genetically tractable neutrophilic iron-oxidizing strain isolated from the Soudan Iron Mine.</title>
        <authorList>
            <person name="Bonis B.M."/>
            <person name="Gralnick J.A."/>
        </authorList>
    </citation>
    <scope>NUCLEOTIDE SEQUENCE [LARGE SCALE GENOMIC DNA]</scope>
    <source>
        <strain evidence="8 9">JG233</strain>
    </source>
</reference>
<evidence type="ECO:0000256" key="2">
    <source>
        <dbReference type="ARBA" id="ARBA00005779"/>
    </source>
</evidence>
<gene>
    <name evidence="8" type="ORF">Msub_13127</name>
</gene>
<accession>A0A0J7JFG6</accession>
<dbReference type="RefSeq" id="WP_048496822.1">
    <property type="nucleotide sequence ID" value="NZ_LFBU01000001.1"/>
</dbReference>
<dbReference type="EMBL" id="LFBU01000001">
    <property type="protein sequence ID" value="KMQ76912.1"/>
    <property type="molecule type" value="Genomic_DNA"/>
</dbReference>
<dbReference type="PANTHER" id="PTHR40043:SF1">
    <property type="entry name" value="UPF0719 INNER MEMBRANE PROTEIN YJFL"/>
    <property type="match status" value="1"/>
</dbReference>
<feature type="transmembrane region" description="Helical" evidence="7">
    <location>
        <begin position="116"/>
        <end position="135"/>
    </location>
</feature>
<keyword evidence="3" id="KW-1003">Cell membrane</keyword>
<feature type="transmembrane region" description="Helical" evidence="7">
    <location>
        <begin position="82"/>
        <end position="104"/>
    </location>
</feature>
<evidence type="ECO:0000256" key="4">
    <source>
        <dbReference type="ARBA" id="ARBA00022692"/>
    </source>
</evidence>
<feature type="transmembrane region" description="Helical" evidence="7">
    <location>
        <begin position="55"/>
        <end position="76"/>
    </location>
</feature>
<evidence type="ECO:0000313" key="8">
    <source>
        <dbReference type="EMBL" id="KMQ76912.1"/>
    </source>
</evidence>
<dbReference type="InterPro" id="IPR007140">
    <property type="entry name" value="DUF350"/>
</dbReference>